<evidence type="ECO:0000256" key="4">
    <source>
        <dbReference type="PROSITE-ProRule" id="PRU00335"/>
    </source>
</evidence>
<dbReference type="InterPro" id="IPR023772">
    <property type="entry name" value="DNA-bd_HTH_TetR-type_CS"/>
</dbReference>
<dbReference type="InterPro" id="IPR050109">
    <property type="entry name" value="HTH-type_TetR-like_transc_reg"/>
</dbReference>
<keyword evidence="3" id="KW-0804">Transcription</keyword>
<dbReference type="PANTHER" id="PTHR30055:SF234">
    <property type="entry name" value="HTH-TYPE TRANSCRIPTIONAL REGULATOR BETI"/>
    <property type="match status" value="1"/>
</dbReference>
<evidence type="ECO:0000259" key="5">
    <source>
        <dbReference type="PROSITE" id="PS50977"/>
    </source>
</evidence>
<dbReference type="RefSeq" id="WP_280762353.1">
    <property type="nucleotide sequence ID" value="NZ_JARXVC010000012.1"/>
</dbReference>
<evidence type="ECO:0000313" key="7">
    <source>
        <dbReference type="Proteomes" id="UP001160334"/>
    </source>
</evidence>
<dbReference type="Proteomes" id="UP001160334">
    <property type="component" value="Unassembled WGS sequence"/>
</dbReference>
<dbReference type="InterPro" id="IPR001647">
    <property type="entry name" value="HTH_TetR"/>
</dbReference>
<feature type="domain" description="HTH tetR-type" evidence="5">
    <location>
        <begin position="17"/>
        <end position="77"/>
    </location>
</feature>
<dbReference type="PROSITE" id="PS01081">
    <property type="entry name" value="HTH_TETR_1"/>
    <property type="match status" value="1"/>
</dbReference>
<dbReference type="InterPro" id="IPR009057">
    <property type="entry name" value="Homeodomain-like_sf"/>
</dbReference>
<evidence type="ECO:0000256" key="2">
    <source>
        <dbReference type="ARBA" id="ARBA00023125"/>
    </source>
</evidence>
<evidence type="ECO:0000313" key="6">
    <source>
        <dbReference type="EMBL" id="MDH6283085.1"/>
    </source>
</evidence>
<name>A0ABT6MGS9_9NOCA</name>
<keyword evidence="1" id="KW-0805">Transcription regulation</keyword>
<accession>A0ABT6MGS9</accession>
<organism evidence="6 7">
    <name type="scientific">Prescottella agglutinans</name>
    <dbReference type="NCBI Taxonomy" id="1644129"/>
    <lineage>
        <taxon>Bacteria</taxon>
        <taxon>Bacillati</taxon>
        <taxon>Actinomycetota</taxon>
        <taxon>Actinomycetes</taxon>
        <taxon>Mycobacteriales</taxon>
        <taxon>Nocardiaceae</taxon>
        <taxon>Prescottella</taxon>
    </lineage>
</organism>
<evidence type="ECO:0000256" key="3">
    <source>
        <dbReference type="ARBA" id="ARBA00023163"/>
    </source>
</evidence>
<proteinExistence type="predicted"/>
<dbReference type="Gene3D" id="1.10.357.10">
    <property type="entry name" value="Tetracycline Repressor, domain 2"/>
    <property type="match status" value="1"/>
</dbReference>
<keyword evidence="7" id="KW-1185">Reference proteome</keyword>
<gene>
    <name evidence="6" type="ORF">M2280_004328</name>
</gene>
<dbReference type="PROSITE" id="PS50977">
    <property type="entry name" value="HTH_TETR_2"/>
    <property type="match status" value="1"/>
</dbReference>
<dbReference type="EMBL" id="JARXVC010000012">
    <property type="protein sequence ID" value="MDH6283085.1"/>
    <property type="molecule type" value="Genomic_DNA"/>
</dbReference>
<evidence type="ECO:0000256" key="1">
    <source>
        <dbReference type="ARBA" id="ARBA00023015"/>
    </source>
</evidence>
<feature type="DNA-binding region" description="H-T-H motif" evidence="4">
    <location>
        <begin position="40"/>
        <end position="59"/>
    </location>
</feature>
<dbReference type="Gene3D" id="1.10.10.60">
    <property type="entry name" value="Homeodomain-like"/>
    <property type="match status" value="1"/>
</dbReference>
<comment type="caution">
    <text evidence="6">The sequence shown here is derived from an EMBL/GenBank/DDBJ whole genome shotgun (WGS) entry which is preliminary data.</text>
</comment>
<sequence length="199" mass="22997">METEPDEKLSLRELQKRKSRAHLMDTAARLIGQRGFRETTIDDIAKAAGASRATLYSYFPSKDAIVQAVVVEVWDRAEALYKDFGRLTDWSRPTIREWVVRVVEAWEASLDKLRVQSAGLVRFDDFYLDYHRRFASALTVNDELWQRFDEAEAERRALLLISGLELFLNTWMVRGWPTDRDGAIDTVTDVWCAALHANE</sequence>
<dbReference type="PRINTS" id="PR00455">
    <property type="entry name" value="HTHTETR"/>
</dbReference>
<protein>
    <submittedName>
        <fullName evidence="6">AcrR family transcriptional regulator</fullName>
    </submittedName>
</protein>
<dbReference type="Pfam" id="PF00440">
    <property type="entry name" value="TetR_N"/>
    <property type="match status" value="1"/>
</dbReference>
<keyword evidence="2 4" id="KW-0238">DNA-binding</keyword>
<reference evidence="6 7" key="1">
    <citation type="submission" date="2023-04" db="EMBL/GenBank/DDBJ databases">
        <title>Forest soil microbial communities from Buena Vista Peninsula, Colon Province, Panama.</title>
        <authorList>
            <person name="Bouskill N."/>
        </authorList>
    </citation>
    <scope>NUCLEOTIDE SEQUENCE [LARGE SCALE GENOMIC DNA]</scope>
    <source>
        <strain evidence="6 7">CFH S0262</strain>
    </source>
</reference>
<dbReference type="SUPFAM" id="SSF46689">
    <property type="entry name" value="Homeodomain-like"/>
    <property type="match status" value="1"/>
</dbReference>
<dbReference type="PANTHER" id="PTHR30055">
    <property type="entry name" value="HTH-TYPE TRANSCRIPTIONAL REGULATOR RUTR"/>
    <property type="match status" value="1"/>
</dbReference>